<accession>A0A8S1QUC2</accession>
<proteinExistence type="predicted"/>
<evidence type="ECO:0000313" key="1">
    <source>
        <dbReference type="EMBL" id="CAD8119426.1"/>
    </source>
</evidence>
<dbReference type="Proteomes" id="UP000692954">
    <property type="component" value="Unassembled WGS sequence"/>
</dbReference>
<dbReference type="OrthoDB" id="308451at2759"/>
<dbReference type="AlphaFoldDB" id="A0A8S1QUC2"/>
<gene>
    <name evidence="1" type="ORF">PSON_ATCC_30995.1.T1210066</name>
</gene>
<comment type="caution">
    <text evidence="1">The sequence shown here is derived from an EMBL/GenBank/DDBJ whole genome shotgun (WGS) entry which is preliminary data.</text>
</comment>
<reference evidence="1" key="1">
    <citation type="submission" date="2021-01" db="EMBL/GenBank/DDBJ databases">
        <authorList>
            <consortium name="Genoscope - CEA"/>
            <person name="William W."/>
        </authorList>
    </citation>
    <scope>NUCLEOTIDE SEQUENCE</scope>
</reference>
<organism evidence="1 2">
    <name type="scientific">Paramecium sonneborni</name>
    <dbReference type="NCBI Taxonomy" id="65129"/>
    <lineage>
        <taxon>Eukaryota</taxon>
        <taxon>Sar</taxon>
        <taxon>Alveolata</taxon>
        <taxon>Ciliophora</taxon>
        <taxon>Intramacronucleata</taxon>
        <taxon>Oligohymenophorea</taxon>
        <taxon>Peniculida</taxon>
        <taxon>Parameciidae</taxon>
        <taxon>Paramecium</taxon>
    </lineage>
</organism>
<protein>
    <submittedName>
        <fullName evidence="1">Uncharacterized protein</fullName>
    </submittedName>
</protein>
<dbReference type="EMBL" id="CAJJDN010000121">
    <property type="protein sequence ID" value="CAD8119426.1"/>
    <property type="molecule type" value="Genomic_DNA"/>
</dbReference>
<evidence type="ECO:0000313" key="2">
    <source>
        <dbReference type="Proteomes" id="UP000692954"/>
    </source>
</evidence>
<name>A0A8S1QUC2_9CILI</name>
<sequence length="614" mass="74204">MIFFESHQNESSSDSLKNKQKEQKISTTLNFLTFKNIVFPKILNYLFFSETKGTITIRKTDSLLKLLMKTYNVDLIEKFSIDIPEYTEQELIIRILQLCIEKISILTEEILISTTFFNFYYKLYDYQIKEQNNNEILQYVQQIIYQTPNIQIITEDYKYFIFFKAQMIAIVQSLKLKIPLTSLLLCTRFYMNRDTQQFFVEFQITKQVYKQIYNKRQMSRFNYSIKIDQLINLNTLSLSEMNYYIEKVFPKYEDELIESNFNIFSKNLNLILEQKKYMIVELKQLVQSKKFKKLYSNLQKFRNQVDQAEKFYEGLSQIVQYQKTAEKSIMDFSIVNIPSFIKKDFFRTHEKRELSQQQQIESLLLFNKIMTEMIKVRFPFPKIIAYLDLNIQNQNLIMISKELIIECQEDCVFNLFIALIHYNFQTQAKSQTYSKAFYYQQLGKQEYQQKEIIFKMLEIILDYKNLIKNEIEKIINEEDTKCKIQNYITKFQNKNNDQNIQDKNIAQILLELIQFNQTKLSDGNKEKQLKNQLQNIISDIEYKTKKQPYQERRLGRPPGYYQQQQYFQRRTRSSFQQQQFIEQSNQQQQLQKEKKKNKLSSQQKLMEELESFLV</sequence>
<keyword evidence="2" id="KW-1185">Reference proteome</keyword>